<name>A0A317T4V3_9CHLB</name>
<proteinExistence type="predicted"/>
<reference evidence="2" key="1">
    <citation type="submission" date="2017-10" db="EMBL/GenBank/DDBJ databases">
        <authorList>
            <person name="Gaisin V.A."/>
            <person name="Rysina M.S."/>
            <person name="Grouzdev D.S."/>
        </authorList>
    </citation>
    <scope>NUCLEOTIDE SEQUENCE [LARGE SCALE GENOMIC DNA]</scope>
    <source>
        <strain evidence="2">V1</strain>
    </source>
</reference>
<dbReference type="RefSeq" id="WP_110023773.1">
    <property type="nucleotide sequence ID" value="NZ_PDNZ01000006.1"/>
</dbReference>
<keyword evidence="2" id="KW-1185">Reference proteome</keyword>
<dbReference type="EMBL" id="PDNZ01000006">
    <property type="protein sequence ID" value="PWW81654.1"/>
    <property type="molecule type" value="Genomic_DNA"/>
</dbReference>
<dbReference type="Proteomes" id="UP000246278">
    <property type="component" value="Unassembled WGS sequence"/>
</dbReference>
<sequence>MEGQEVRIDHRKLPWKGIWKAIAEKESVRRGKKVSPEAVRMGVQGKSEYYLQLYHQEIQKRKAYLHCNERDI</sequence>
<dbReference type="AlphaFoldDB" id="A0A317T4V3"/>
<evidence type="ECO:0000313" key="1">
    <source>
        <dbReference type="EMBL" id="PWW81654.1"/>
    </source>
</evidence>
<comment type="caution">
    <text evidence="1">The sequence shown here is derived from an EMBL/GenBank/DDBJ whole genome shotgun (WGS) entry which is preliminary data.</text>
</comment>
<protein>
    <submittedName>
        <fullName evidence="1">Uncharacterized protein</fullName>
    </submittedName>
</protein>
<organism evidence="1 2">
    <name type="scientific">Prosthecochloris marina</name>
    <dbReference type="NCBI Taxonomy" id="2017681"/>
    <lineage>
        <taxon>Bacteria</taxon>
        <taxon>Pseudomonadati</taxon>
        <taxon>Chlorobiota</taxon>
        <taxon>Chlorobiia</taxon>
        <taxon>Chlorobiales</taxon>
        <taxon>Chlorobiaceae</taxon>
        <taxon>Prosthecochloris</taxon>
    </lineage>
</organism>
<accession>A0A317T4V3</accession>
<gene>
    <name evidence="1" type="ORF">CR164_09615</name>
</gene>
<evidence type="ECO:0000313" key="2">
    <source>
        <dbReference type="Proteomes" id="UP000246278"/>
    </source>
</evidence>